<name>A0A9R1ALA3_TRITD</name>
<evidence type="ECO:0000313" key="1">
    <source>
        <dbReference type="EMBL" id="VAI31915.1"/>
    </source>
</evidence>
<gene>
    <name evidence="1" type="ORF">TRITD_5Bv1G116690</name>
</gene>
<protein>
    <submittedName>
        <fullName evidence="1">Uncharacterized protein</fullName>
    </submittedName>
</protein>
<proteinExistence type="predicted"/>
<dbReference type="Proteomes" id="UP000324705">
    <property type="component" value="Chromosome 5B"/>
</dbReference>
<dbReference type="Gramene" id="TRITD5Bv1G116690.2">
    <property type="protein sequence ID" value="TRITD5Bv1G116690.2"/>
    <property type="gene ID" value="TRITD5Bv1G116690"/>
</dbReference>
<dbReference type="AlphaFoldDB" id="A0A9R1ALA3"/>
<dbReference type="EMBL" id="LT934120">
    <property type="protein sequence ID" value="VAI31915.1"/>
    <property type="molecule type" value="Genomic_DNA"/>
</dbReference>
<reference evidence="1 2" key="1">
    <citation type="submission" date="2017-09" db="EMBL/GenBank/DDBJ databases">
        <authorList>
            <consortium name="International Durum Wheat Genome Sequencing Consortium (IDWGSC)"/>
            <person name="Milanesi L."/>
        </authorList>
    </citation>
    <scope>NUCLEOTIDE SEQUENCE [LARGE SCALE GENOMIC DNA]</scope>
    <source>
        <strain evidence="2">cv. Svevo</strain>
    </source>
</reference>
<evidence type="ECO:0000313" key="2">
    <source>
        <dbReference type="Proteomes" id="UP000324705"/>
    </source>
</evidence>
<accession>A0A9R1ALA3</accession>
<organism evidence="1 2">
    <name type="scientific">Triticum turgidum subsp. durum</name>
    <name type="common">Durum wheat</name>
    <name type="synonym">Triticum durum</name>
    <dbReference type="NCBI Taxonomy" id="4567"/>
    <lineage>
        <taxon>Eukaryota</taxon>
        <taxon>Viridiplantae</taxon>
        <taxon>Streptophyta</taxon>
        <taxon>Embryophyta</taxon>
        <taxon>Tracheophyta</taxon>
        <taxon>Spermatophyta</taxon>
        <taxon>Magnoliopsida</taxon>
        <taxon>Liliopsida</taxon>
        <taxon>Poales</taxon>
        <taxon>Poaceae</taxon>
        <taxon>BOP clade</taxon>
        <taxon>Pooideae</taxon>
        <taxon>Triticodae</taxon>
        <taxon>Triticeae</taxon>
        <taxon>Triticinae</taxon>
        <taxon>Triticum</taxon>
    </lineage>
</organism>
<keyword evidence="2" id="KW-1185">Reference proteome</keyword>
<sequence length="286" mass="33358">MTVQFCPMNTHYLSGFWQIIVLNVLHCSFCNKRSQSFLISYLPPGLRLPLLFPRWIHLIACLLWFLWKQRIKSFEVHNLFILMKEVIRISSAFETRLRAPFARCFRCLLHKSRRNHPWQLRRALTLLCVYVVKRRDWRETVHFLGSGFSAHVIQMVTRKHLVAPEIGLQLKKPGIYRLIGVHRVPVQMHEIRDVAVSRTGGVPAVCFMLLHCRWTAGQFWSSLCILLKQAAVGSPLPSSSRFCRRHQSRMSKVCLHISKLTISISSYFLFQSENSSVSAKRSPFKR</sequence>